<dbReference type="RefSeq" id="WP_075518430.1">
    <property type="nucleotide sequence ID" value="NZ_FPLD01000118.1"/>
</dbReference>
<dbReference type="AlphaFoldDB" id="A0A1L0AH82"/>
<name>A0A1L0AH82_9GAMM</name>
<evidence type="ECO:0000313" key="2">
    <source>
        <dbReference type="Proteomes" id="UP000183794"/>
    </source>
</evidence>
<dbReference type="OrthoDB" id="7069253at2"/>
<proteinExistence type="predicted"/>
<organism evidence="1 2">
    <name type="scientific">Moritella viscosa</name>
    <dbReference type="NCBI Taxonomy" id="80854"/>
    <lineage>
        <taxon>Bacteria</taxon>
        <taxon>Pseudomonadati</taxon>
        <taxon>Pseudomonadota</taxon>
        <taxon>Gammaproteobacteria</taxon>
        <taxon>Alteromonadales</taxon>
        <taxon>Moritellaceae</taxon>
        <taxon>Moritella</taxon>
    </lineage>
</organism>
<protein>
    <submittedName>
        <fullName evidence="1">Ribonucleoside-diphosphate reductase</fullName>
    </submittedName>
</protein>
<gene>
    <name evidence="1" type="ORF">NVI5450_4131</name>
</gene>
<reference evidence="1 2" key="1">
    <citation type="submission" date="2016-11" db="EMBL/GenBank/DDBJ databases">
        <authorList>
            <person name="Jaros S."/>
            <person name="Januszkiewicz K."/>
            <person name="Wedrychowicz H."/>
        </authorList>
    </citation>
    <scope>NUCLEOTIDE SEQUENCE [LARGE SCALE GENOMIC DNA]</scope>
    <source>
        <strain evidence="1">NVI 5450</strain>
    </source>
</reference>
<dbReference type="EMBL" id="FPLD01000118">
    <property type="protein sequence ID" value="SGZ15096.1"/>
    <property type="molecule type" value="Genomic_DNA"/>
</dbReference>
<sequence>MKKSTIDHLKFPSGRTVSRCKDDAKKLRKVSKNSDNYLSYNKALDVIAKNNGIELPWDKALSQLIKMQGSAKDEPSLFNWLKGQVKNQQSHNKKLVHQNFEHNNELYIPDGEGGYSKAYQHKKHPNGLLITKEVAKIVEADLVKLGGLEKLSVMHEGSIQIIYEKPGRNSHLAHEFHITKDGVIVYYCRSRPWQGYEAEFHARSYDITRVGIGEGHVDSFLHWTGFCFWHDILTPKVA</sequence>
<dbReference type="Proteomes" id="UP000183794">
    <property type="component" value="Unassembled WGS sequence"/>
</dbReference>
<accession>A0A1L0AH82</accession>
<evidence type="ECO:0000313" key="1">
    <source>
        <dbReference type="EMBL" id="SGZ15096.1"/>
    </source>
</evidence>